<dbReference type="EMBL" id="VNFF01000003">
    <property type="protein sequence ID" value="TVU85516.1"/>
    <property type="molecule type" value="Genomic_DNA"/>
</dbReference>
<comment type="caution">
    <text evidence="1">The sequence shown here is derived from an EMBL/GenBank/DDBJ whole genome shotgun (WGS) entry which is preliminary data.</text>
</comment>
<protein>
    <recommendedName>
        <fullName evidence="3">DUF4304 domain-containing protein</fullName>
    </recommendedName>
</protein>
<dbReference type="Proteomes" id="UP000317938">
    <property type="component" value="Unassembled WGS sequence"/>
</dbReference>
<proteinExistence type="predicted"/>
<dbReference type="RefSeq" id="WP_145234454.1">
    <property type="nucleotide sequence ID" value="NZ_VNFF01000003.1"/>
</dbReference>
<accession>A0ABY3FI47</accession>
<sequence length="145" mass="17029">MTESEAIDKFKRFCRQEFKDLANQLNLKEVISPKRKYENPYKISFKNRKFFIQFESISYGFCLGTTFGKSSRINSFSVNNAICLIKGRAEADRYNDTCPSGYEANLQRDLNILYENLSFFTQLDDQQKILNLLKVQKENSKLYSK</sequence>
<reference evidence="1 2" key="1">
    <citation type="submission" date="2019-07" db="EMBL/GenBank/DDBJ databases">
        <title>Diversity of Bacteria from Kongsfjorden, Arctic.</title>
        <authorList>
            <person name="Yu Y."/>
        </authorList>
    </citation>
    <scope>NUCLEOTIDE SEQUENCE [LARGE SCALE GENOMIC DNA]</scope>
    <source>
        <strain evidence="1 2">SM1927</strain>
    </source>
</reference>
<name>A0ABY3FI47_9GAMM</name>
<organism evidence="1 2">
    <name type="scientific">Pseudoalteromonas neustonica</name>
    <dbReference type="NCBI Taxonomy" id="1840331"/>
    <lineage>
        <taxon>Bacteria</taxon>
        <taxon>Pseudomonadati</taxon>
        <taxon>Pseudomonadota</taxon>
        <taxon>Gammaproteobacteria</taxon>
        <taxon>Alteromonadales</taxon>
        <taxon>Pseudoalteromonadaceae</taxon>
        <taxon>Pseudoalteromonas</taxon>
    </lineage>
</organism>
<evidence type="ECO:0000313" key="2">
    <source>
        <dbReference type="Proteomes" id="UP000317938"/>
    </source>
</evidence>
<evidence type="ECO:0008006" key="3">
    <source>
        <dbReference type="Google" id="ProtNLM"/>
    </source>
</evidence>
<keyword evidence="2" id="KW-1185">Reference proteome</keyword>
<gene>
    <name evidence="1" type="ORF">FQP85_04115</name>
</gene>
<evidence type="ECO:0000313" key="1">
    <source>
        <dbReference type="EMBL" id="TVU85516.1"/>
    </source>
</evidence>